<dbReference type="InterPro" id="IPR018517">
    <property type="entry name" value="tRNA_hU_synthase_CS"/>
</dbReference>
<dbReference type="InterPro" id="IPR001269">
    <property type="entry name" value="DUS_fam"/>
</dbReference>
<dbReference type="InterPro" id="IPR035587">
    <property type="entry name" value="DUS-like_FMN-bd"/>
</dbReference>
<name>A0A644TW80_9ZZZZ</name>
<dbReference type="EC" id="1.3.1.-" evidence="8"/>
<feature type="domain" description="DUS-like FMN-binding" evidence="7">
    <location>
        <begin position="10"/>
        <end position="304"/>
    </location>
</feature>
<dbReference type="GO" id="GO:0003723">
    <property type="term" value="F:RNA binding"/>
    <property type="evidence" value="ECO:0007669"/>
    <property type="project" value="TreeGrafter"/>
</dbReference>
<dbReference type="PANTHER" id="PTHR45846:SF1">
    <property type="entry name" value="TRNA-DIHYDROURIDINE(47) SYNTHASE [NAD(P)(+)]-LIKE"/>
    <property type="match status" value="1"/>
</dbReference>
<accession>A0A644TW80</accession>
<dbReference type="GO" id="GO:0017150">
    <property type="term" value="F:tRNA dihydrouridine synthase activity"/>
    <property type="evidence" value="ECO:0007669"/>
    <property type="project" value="InterPro"/>
</dbReference>
<evidence type="ECO:0000256" key="5">
    <source>
        <dbReference type="ARBA" id="ARBA00022857"/>
    </source>
</evidence>
<protein>
    <submittedName>
        <fullName evidence="8">Putative tRNA-dihydrouridine synthase</fullName>
        <ecNumber evidence="8">1.3.1.-</ecNumber>
    </submittedName>
</protein>
<keyword evidence="6 8" id="KW-0560">Oxidoreductase</keyword>
<reference evidence="8" key="1">
    <citation type="submission" date="2019-08" db="EMBL/GenBank/DDBJ databases">
        <authorList>
            <person name="Kucharzyk K."/>
            <person name="Murdoch R.W."/>
            <person name="Higgins S."/>
            <person name="Loffler F."/>
        </authorList>
    </citation>
    <scope>NUCLEOTIDE SEQUENCE</scope>
</reference>
<sequence>MLPFSKGSLLLAPMVGITNRAFRTLLGELGGPDYAFTEMASAEAYVSRAPFESVYTDSKPRPERTSVQFYARSAGSLADACARLRNNPPEELPAGVDINFGCSAPHIRGKGGGSAWSSDPAPAAELVAAARAAWPGMLSAKVRMGPDDDYHRLRGFCEGIAGEGLDFLCIHPRRDDQKFRGKARHEISLRLAQDISIPLVANGDIVSPGQLSMLMGTRTGPGGSKSVYAAMIGREAVRRPWIFALLRASASALTPASSTDRSIDRLEVGLRFLALAKLYLPEAWRLESARRFFSYYCEQFSFAHHIKYKTMNSPSLDIMAENFRSYFEQVPQDRYLLFSH</sequence>
<evidence type="ECO:0000256" key="2">
    <source>
        <dbReference type="ARBA" id="ARBA00022630"/>
    </source>
</evidence>
<dbReference type="GO" id="GO:0050660">
    <property type="term" value="F:flavin adenine dinucleotide binding"/>
    <property type="evidence" value="ECO:0007669"/>
    <property type="project" value="InterPro"/>
</dbReference>
<evidence type="ECO:0000256" key="4">
    <source>
        <dbReference type="ARBA" id="ARBA00022694"/>
    </source>
</evidence>
<dbReference type="AlphaFoldDB" id="A0A644TW80"/>
<dbReference type="InterPro" id="IPR013785">
    <property type="entry name" value="Aldolase_TIM"/>
</dbReference>
<evidence type="ECO:0000256" key="1">
    <source>
        <dbReference type="ARBA" id="ARBA00001917"/>
    </source>
</evidence>
<organism evidence="8">
    <name type="scientific">bioreactor metagenome</name>
    <dbReference type="NCBI Taxonomy" id="1076179"/>
    <lineage>
        <taxon>unclassified sequences</taxon>
        <taxon>metagenomes</taxon>
        <taxon>ecological metagenomes</taxon>
    </lineage>
</organism>
<evidence type="ECO:0000259" key="7">
    <source>
        <dbReference type="Pfam" id="PF01207"/>
    </source>
</evidence>
<evidence type="ECO:0000313" key="8">
    <source>
        <dbReference type="EMBL" id="MPL70889.1"/>
    </source>
</evidence>
<keyword evidence="4" id="KW-0819">tRNA processing</keyword>
<keyword evidence="3" id="KW-0288">FMN</keyword>
<gene>
    <name evidence="8" type="primary">dus_6</name>
    <name evidence="8" type="ORF">SDC9_16651</name>
</gene>
<proteinExistence type="predicted"/>
<dbReference type="SUPFAM" id="SSF51395">
    <property type="entry name" value="FMN-linked oxidoreductases"/>
    <property type="match status" value="1"/>
</dbReference>
<dbReference type="PROSITE" id="PS01136">
    <property type="entry name" value="UPF0034"/>
    <property type="match status" value="1"/>
</dbReference>
<dbReference type="PANTHER" id="PTHR45846">
    <property type="entry name" value="TRNA-DIHYDROURIDINE(47) SYNTHASE [NAD(P)(+)]-LIKE"/>
    <property type="match status" value="1"/>
</dbReference>
<comment type="cofactor">
    <cofactor evidence="1">
        <name>FMN</name>
        <dbReference type="ChEBI" id="CHEBI:58210"/>
    </cofactor>
</comment>
<evidence type="ECO:0000256" key="6">
    <source>
        <dbReference type="ARBA" id="ARBA00023002"/>
    </source>
</evidence>
<dbReference type="CDD" id="cd02801">
    <property type="entry name" value="DUS_like_FMN"/>
    <property type="match status" value="1"/>
</dbReference>
<dbReference type="Gene3D" id="3.20.20.70">
    <property type="entry name" value="Aldolase class I"/>
    <property type="match status" value="1"/>
</dbReference>
<dbReference type="PIRSF" id="PIRSF006621">
    <property type="entry name" value="Dus"/>
    <property type="match status" value="1"/>
</dbReference>
<dbReference type="EMBL" id="VSSQ01000055">
    <property type="protein sequence ID" value="MPL70889.1"/>
    <property type="molecule type" value="Genomic_DNA"/>
</dbReference>
<keyword evidence="5" id="KW-0521">NADP</keyword>
<comment type="caution">
    <text evidence="8">The sequence shown here is derived from an EMBL/GenBank/DDBJ whole genome shotgun (WGS) entry which is preliminary data.</text>
</comment>
<evidence type="ECO:0000256" key="3">
    <source>
        <dbReference type="ARBA" id="ARBA00022643"/>
    </source>
</evidence>
<keyword evidence="2" id="KW-0285">Flavoprotein</keyword>
<dbReference type="Pfam" id="PF01207">
    <property type="entry name" value="Dus"/>
    <property type="match status" value="1"/>
</dbReference>